<evidence type="ECO:0000256" key="1">
    <source>
        <dbReference type="SAM" id="MobiDB-lite"/>
    </source>
</evidence>
<gene>
    <name evidence="3" type="ORF">BEMITA_LOCUS9683</name>
</gene>
<dbReference type="Pfam" id="PF00169">
    <property type="entry name" value="PH"/>
    <property type="match status" value="1"/>
</dbReference>
<dbReference type="KEGG" id="btab:109038145"/>
<evidence type="ECO:0000313" key="4">
    <source>
        <dbReference type="Proteomes" id="UP001152759"/>
    </source>
</evidence>
<feature type="region of interest" description="Disordered" evidence="1">
    <location>
        <begin position="140"/>
        <end position="199"/>
    </location>
</feature>
<feature type="domain" description="PH" evidence="2">
    <location>
        <begin position="43"/>
        <end position="141"/>
    </location>
</feature>
<dbReference type="CDD" id="cd00821">
    <property type="entry name" value="PH"/>
    <property type="match status" value="1"/>
</dbReference>
<feature type="compositionally biased region" description="Low complexity" evidence="1">
    <location>
        <begin position="467"/>
        <end position="492"/>
    </location>
</feature>
<evidence type="ECO:0000259" key="2">
    <source>
        <dbReference type="PROSITE" id="PS50003"/>
    </source>
</evidence>
<feature type="region of interest" description="Disordered" evidence="1">
    <location>
        <begin position="595"/>
        <end position="642"/>
    </location>
</feature>
<dbReference type="Gene3D" id="2.30.29.30">
    <property type="entry name" value="Pleckstrin-homology domain (PH domain)/Phosphotyrosine-binding domain (PTB)"/>
    <property type="match status" value="1"/>
</dbReference>
<feature type="region of interest" description="Disordered" evidence="1">
    <location>
        <begin position="546"/>
        <end position="579"/>
    </location>
</feature>
<dbReference type="SUPFAM" id="SSF50729">
    <property type="entry name" value="PH domain-like"/>
    <property type="match status" value="1"/>
</dbReference>
<keyword evidence="4" id="KW-1185">Reference proteome</keyword>
<feature type="compositionally biased region" description="Basic and acidic residues" evidence="1">
    <location>
        <begin position="628"/>
        <end position="642"/>
    </location>
</feature>
<feature type="compositionally biased region" description="Basic and acidic residues" evidence="1">
    <location>
        <begin position="167"/>
        <end position="182"/>
    </location>
</feature>
<dbReference type="Proteomes" id="UP001152759">
    <property type="component" value="Chromosome 5"/>
</dbReference>
<feature type="region of interest" description="Disordered" evidence="1">
    <location>
        <begin position="293"/>
        <end position="349"/>
    </location>
</feature>
<dbReference type="SMART" id="SM00233">
    <property type="entry name" value="PH"/>
    <property type="match status" value="1"/>
</dbReference>
<dbReference type="InterPro" id="IPR011993">
    <property type="entry name" value="PH-like_dom_sf"/>
</dbReference>
<name>A0A9P0AI80_BEMTA</name>
<dbReference type="EMBL" id="OU963866">
    <property type="protein sequence ID" value="CAH0391020.1"/>
    <property type="molecule type" value="Genomic_DNA"/>
</dbReference>
<feature type="compositionally biased region" description="Low complexity" evidence="1">
    <location>
        <begin position="558"/>
        <end position="578"/>
    </location>
</feature>
<feature type="compositionally biased region" description="Basic and acidic residues" evidence="1">
    <location>
        <begin position="304"/>
        <end position="322"/>
    </location>
</feature>
<sequence>MILQPTQVACLLPLNFAYKSKNTSLKMPENADTIETITNLQHGVKMAGYLEKRGKLGMMGTRWRRWWCVLEGRLLLYYKSQNEYSNLSPCRGSLNMGLAASVTPARHFQLHVTTRSQLCVLRAKNQVEQERWLQALLDSMTLQPPPSHPNAAVGATRPGQNFRHPSKSQEKDELSTRRRADRNLANGGHILMSPSGELNPFEEMELKDEKIKRLSYCEPPQKNSKIKKQNRYSESFVTGVKELDENFNTRDFNEGEKNESFIFSHPDGSRKDPAIDLEDEIYMNLVNDSLTEKHRKKRIMKNNRRNDPPKSDENSKLYEKKVIKQYSPVSGERNEMMSSEKLKTRDSLSKDKKMSLQDCRLRIRSDMNLYSDPMGSVERLFTGINKDTRITRRKSNEIKENILKMRSISDACLLKSIYDDSLLPFESELMKSSSKVDLESGDPGGNGKSKSCENVFMSFKLVDSNLSSDSSLDVSQSKTSSSNATKSSDRSNPTPADSTPRRTDSFLKRIITPNSRDVDKVDGVKKRSSFSFFHKLVSKRKIKEPNSIPVSEEEDVVSNNAASSQYQQSTESEESNSSFAECQTLPVKCKINPCFESPPSPGPEPRPDYDEYSSDSDSIELTSAELEFPTREETRSKSPRVDISKDDLPIGYTIPPPLPLKIKRLSQNQNPTYVNFILPAQINTLDSIDGTLIKPDFDEIISKNKKIGSEEPLYDVPRPHTALSLTTKENDLHYSLATDSFNGDLRGNTIQEPDSLDVSTKQIFITDTENCLTPDSLEINWCMKKAESWIRYPFNQDIFCLKGEQFQDSLDFEGQSQSHLLHY</sequence>
<accession>A0A9P0AI80</accession>
<feature type="region of interest" description="Disordered" evidence="1">
    <location>
        <begin position="467"/>
        <end position="511"/>
    </location>
</feature>
<proteinExistence type="predicted"/>
<evidence type="ECO:0000313" key="3">
    <source>
        <dbReference type="EMBL" id="CAH0391020.1"/>
    </source>
</evidence>
<reference evidence="3" key="1">
    <citation type="submission" date="2021-12" db="EMBL/GenBank/DDBJ databases">
        <authorList>
            <person name="King R."/>
        </authorList>
    </citation>
    <scope>NUCLEOTIDE SEQUENCE</scope>
</reference>
<organism evidence="3 4">
    <name type="scientific">Bemisia tabaci</name>
    <name type="common">Sweetpotato whitefly</name>
    <name type="synonym">Aleurodes tabaci</name>
    <dbReference type="NCBI Taxonomy" id="7038"/>
    <lineage>
        <taxon>Eukaryota</taxon>
        <taxon>Metazoa</taxon>
        <taxon>Ecdysozoa</taxon>
        <taxon>Arthropoda</taxon>
        <taxon>Hexapoda</taxon>
        <taxon>Insecta</taxon>
        <taxon>Pterygota</taxon>
        <taxon>Neoptera</taxon>
        <taxon>Paraneoptera</taxon>
        <taxon>Hemiptera</taxon>
        <taxon>Sternorrhyncha</taxon>
        <taxon>Aleyrodoidea</taxon>
        <taxon>Aleyrodidae</taxon>
        <taxon>Aleyrodinae</taxon>
        <taxon>Bemisia</taxon>
    </lineage>
</organism>
<dbReference type="AlphaFoldDB" id="A0A9P0AI80"/>
<dbReference type="InterPro" id="IPR001849">
    <property type="entry name" value="PH_domain"/>
</dbReference>
<protein>
    <recommendedName>
        <fullName evidence="2">PH domain-containing protein</fullName>
    </recommendedName>
</protein>
<feature type="compositionally biased region" description="Basic residues" evidence="1">
    <location>
        <begin position="293"/>
        <end position="303"/>
    </location>
</feature>
<feature type="compositionally biased region" description="Basic and acidic residues" evidence="1">
    <location>
        <begin position="332"/>
        <end position="349"/>
    </location>
</feature>
<dbReference type="PROSITE" id="PS50003">
    <property type="entry name" value="PH_DOMAIN"/>
    <property type="match status" value="1"/>
</dbReference>